<accession>A0A0R1KDX0</accession>
<dbReference type="AlphaFoldDB" id="A0A0R1KDX0"/>
<dbReference type="Proteomes" id="UP000051515">
    <property type="component" value="Unassembled WGS sequence"/>
</dbReference>
<keyword evidence="1" id="KW-0812">Transmembrane</keyword>
<evidence type="ECO:0000256" key="1">
    <source>
        <dbReference type="SAM" id="Phobius"/>
    </source>
</evidence>
<protein>
    <recommendedName>
        <fullName evidence="2">VTT domain-containing protein</fullName>
    </recommendedName>
</protein>
<keyword evidence="4" id="KW-1185">Reference proteome</keyword>
<evidence type="ECO:0000313" key="4">
    <source>
        <dbReference type="Proteomes" id="UP000051515"/>
    </source>
</evidence>
<feature type="transmembrane region" description="Helical" evidence="1">
    <location>
        <begin position="137"/>
        <end position="156"/>
    </location>
</feature>
<dbReference type="PATRIC" id="fig|1423788.3.peg.174"/>
<keyword evidence="1" id="KW-1133">Transmembrane helix</keyword>
<reference evidence="3 4" key="1">
    <citation type="journal article" date="2015" name="Genome Announc.">
        <title>Expanding the biotechnology potential of lactobacilli through comparative genomics of 213 strains and associated genera.</title>
        <authorList>
            <person name="Sun Z."/>
            <person name="Harris H.M."/>
            <person name="McCann A."/>
            <person name="Guo C."/>
            <person name="Argimon S."/>
            <person name="Zhang W."/>
            <person name="Yang X."/>
            <person name="Jeffery I.B."/>
            <person name="Cooney J.C."/>
            <person name="Kagawa T.F."/>
            <person name="Liu W."/>
            <person name="Song Y."/>
            <person name="Salvetti E."/>
            <person name="Wrobel A."/>
            <person name="Rasinkangas P."/>
            <person name="Parkhill J."/>
            <person name="Rea M.C."/>
            <person name="O'Sullivan O."/>
            <person name="Ritari J."/>
            <person name="Douillard F.P."/>
            <person name="Paul Ross R."/>
            <person name="Yang R."/>
            <person name="Briner A.E."/>
            <person name="Felis G.E."/>
            <person name="de Vos W.M."/>
            <person name="Barrangou R."/>
            <person name="Klaenhammer T.R."/>
            <person name="Caufield P.W."/>
            <person name="Cui Y."/>
            <person name="Zhang H."/>
            <person name="O'Toole P.W."/>
        </authorList>
    </citation>
    <scope>NUCLEOTIDE SEQUENCE [LARGE SCALE GENOMIC DNA]</scope>
    <source>
        <strain evidence="3 4">DSM 19674</strain>
    </source>
</reference>
<evidence type="ECO:0000259" key="2">
    <source>
        <dbReference type="Pfam" id="PF09335"/>
    </source>
</evidence>
<gene>
    <name evidence="3" type="ORF">FC78_GL000168</name>
</gene>
<sequence length="224" mass="25142">MKLYHKVILITLGILGIIIFSTMIWYQYSDIIQNFFSYTFDRENLIDLLRHQGRHNAILFIAVIAIGSAIPGVPIAAVAILSGVCFGRWLGFGVNVIGAVIGNMLAINILGAFPHKVRPSRFRPLADKLKNMHHPRLGLSIGYAVPMLPTLLVNYAAIEMKLSWRNKLICIFLGSLPVSFLYAFGGDELIFGNIKVTIVAILLVILMFALYDFIRRDQRIKQNI</sequence>
<feature type="domain" description="VTT" evidence="2">
    <location>
        <begin position="73"/>
        <end position="187"/>
    </location>
</feature>
<dbReference type="EMBL" id="AZDY01000041">
    <property type="protein sequence ID" value="KRK81869.1"/>
    <property type="molecule type" value="Genomic_DNA"/>
</dbReference>
<organism evidence="3 4">
    <name type="scientific">Companilactobacillus bobalius DSM 19674</name>
    <dbReference type="NCBI Taxonomy" id="1423788"/>
    <lineage>
        <taxon>Bacteria</taxon>
        <taxon>Bacillati</taxon>
        <taxon>Bacillota</taxon>
        <taxon>Bacilli</taxon>
        <taxon>Lactobacillales</taxon>
        <taxon>Lactobacillaceae</taxon>
        <taxon>Companilactobacillus</taxon>
        <taxon>Companilactobacillus bobalius</taxon>
    </lineage>
</organism>
<feature type="transmembrane region" description="Helical" evidence="1">
    <location>
        <begin position="168"/>
        <end position="184"/>
    </location>
</feature>
<feature type="transmembrane region" description="Helical" evidence="1">
    <location>
        <begin position="190"/>
        <end position="214"/>
    </location>
</feature>
<dbReference type="InterPro" id="IPR032816">
    <property type="entry name" value="VTT_dom"/>
</dbReference>
<evidence type="ECO:0000313" key="3">
    <source>
        <dbReference type="EMBL" id="KRK81869.1"/>
    </source>
</evidence>
<dbReference type="RefSeq" id="WP_056954290.1">
    <property type="nucleotide sequence ID" value="NZ_AZDY01000041.1"/>
</dbReference>
<name>A0A0R1KDX0_9LACO</name>
<comment type="caution">
    <text evidence="3">The sequence shown here is derived from an EMBL/GenBank/DDBJ whole genome shotgun (WGS) entry which is preliminary data.</text>
</comment>
<feature type="transmembrane region" description="Helical" evidence="1">
    <location>
        <begin position="7"/>
        <end position="28"/>
    </location>
</feature>
<dbReference type="STRING" id="1423788.FC78_GL000168"/>
<feature type="transmembrane region" description="Helical" evidence="1">
    <location>
        <begin position="89"/>
        <end position="113"/>
    </location>
</feature>
<dbReference type="OrthoDB" id="2360723at2"/>
<proteinExistence type="predicted"/>
<feature type="transmembrane region" description="Helical" evidence="1">
    <location>
        <begin position="57"/>
        <end position="82"/>
    </location>
</feature>
<dbReference type="Pfam" id="PF09335">
    <property type="entry name" value="VTT_dom"/>
    <property type="match status" value="1"/>
</dbReference>
<keyword evidence="1" id="KW-0472">Membrane</keyword>